<organism evidence="1 2">
    <name type="scientific">Brachionus plicatilis</name>
    <name type="common">Marine rotifer</name>
    <name type="synonym">Brachionus muelleri</name>
    <dbReference type="NCBI Taxonomy" id="10195"/>
    <lineage>
        <taxon>Eukaryota</taxon>
        <taxon>Metazoa</taxon>
        <taxon>Spiralia</taxon>
        <taxon>Gnathifera</taxon>
        <taxon>Rotifera</taxon>
        <taxon>Eurotatoria</taxon>
        <taxon>Monogononta</taxon>
        <taxon>Pseudotrocha</taxon>
        <taxon>Ploima</taxon>
        <taxon>Brachionidae</taxon>
        <taxon>Brachionus</taxon>
    </lineage>
</organism>
<dbReference type="EMBL" id="REGN01005433">
    <property type="protein sequence ID" value="RNA13386.1"/>
    <property type="molecule type" value="Genomic_DNA"/>
</dbReference>
<comment type="caution">
    <text evidence="1">The sequence shown here is derived from an EMBL/GenBank/DDBJ whole genome shotgun (WGS) entry which is preliminary data.</text>
</comment>
<proteinExistence type="predicted"/>
<keyword evidence="2" id="KW-1185">Reference proteome</keyword>
<evidence type="ECO:0000313" key="2">
    <source>
        <dbReference type="Proteomes" id="UP000276133"/>
    </source>
</evidence>
<accession>A0A3M7QPQ6</accession>
<protein>
    <submittedName>
        <fullName evidence="1">Uncharacterized protein</fullName>
    </submittedName>
</protein>
<reference evidence="1 2" key="1">
    <citation type="journal article" date="2018" name="Sci. Rep.">
        <title>Genomic signatures of local adaptation to the degree of environmental predictability in rotifers.</title>
        <authorList>
            <person name="Franch-Gras L."/>
            <person name="Hahn C."/>
            <person name="Garcia-Roger E.M."/>
            <person name="Carmona M.J."/>
            <person name="Serra M."/>
            <person name="Gomez A."/>
        </authorList>
    </citation>
    <scope>NUCLEOTIDE SEQUENCE [LARGE SCALE GENOMIC DNA]</scope>
    <source>
        <strain evidence="1">HYR1</strain>
    </source>
</reference>
<evidence type="ECO:0000313" key="1">
    <source>
        <dbReference type="EMBL" id="RNA13386.1"/>
    </source>
</evidence>
<dbReference type="AlphaFoldDB" id="A0A3M7QPQ6"/>
<gene>
    <name evidence="1" type="ORF">BpHYR1_032681</name>
</gene>
<name>A0A3M7QPQ6_BRAPC</name>
<sequence length="319" mass="34576">MQSIGRSGLLLFDLVSLQNNNSFVNLGSERLARLEHVQQLGIVNFEQHARDLAGPVGMHAVNERIESLAEHLLLLLGLSGGQHAAGEGLLAGHIDGLGRIGRLGRGARHLLRPVFGHLGSSLGHLVGLGLALGGRRLRAVHHRHSNVAHLVVVHAHTISVGWPDHAGVGRVEWKPGARLARINHLVVLVSVAGHLGAGLSAPARRRSHLGRESGRRVEARRRVLHGRQVDAGGAAWREHLAQLLVLQAGGCYSLHVLRGQMVLAVFFSLGQGNVQWFGTDYTAVHVCHCFGSFFWCAEAHKAEALRPTKMNRKIIILKI</sequence>
<dbReference type="Proteomes" id="UP000276133">
    <property type="component" value="Unassembled WGS sequence"/>
</dbReference>